<dbReference type="EMBL" id="LAZR01000343">
    <property type="protein sequence ID" value="KKN73481.1"/>
    <property type="molecule type" value="Genomic_DNA"/>
</dbReference>
<gene>
    <name evidence="1" type="ORF">LCGC14_0400560</name>
</gene>
<protein>
    <submittedName>
        <fullName evidence="1">Uncharacterized protein</fullName>
    </submittedName>
</protein>
<comment type="caution">
    <text evidence="1">The sequence shown here is derived from an EMBL/GenBank/DDBJ whole genome shotgun (WGS) entry which is preliminary data.</text>
</comment>
<accession>A0A0F9VIX8</accession>
<organism evidence="1">
    <name type="scientific">marine sediment metagenome</name>
    <dbReference type="NCBI Taxonomy" id="412755"/>
    <lineage>
        <taxon>unclassified sequences</taxon>
        <taxon>metagenomes</taxon>
        <taxon>ecological metagenomes</taxon>
    </lineage>
</organism>
<sequence length="104" mass="11503">MAMHKKPFTVDVDEQLSDAFSAQADERGYTKYRAIEGALRAFIALPAGLQVDLMGNQISDVLTIIKTKLLDADLIDRLESLTPSQRTKLVALAKESAKIISRKK</sequence>
<reference evidence="1" key="1">
    <citation type="journal article" date="2015" name="Nature">
        <title>Complex archaea that bridge the gap between prokaryotes and eukaryotes.</title>
        <authorList>
            <person name="Spang A."/>
            <person name="Saw J.H."/>
            <person name="Jorgensen S.L."/>
            <person name="Zaremba-Niedzwiedzka K."/>
            <person name="Martijn J."/>
            <person name="Lind A.E."/>
            <person name="van Eijk R."/>
            <person name="Schleper C."/>
            <person name="Guy L."/>
            <person name="Ettema T.J."/>
        </authorList>
    </citation>
    <scope>NUCLEOTIDE SEQUENCE</scope>
</reference>
<dbReference type="AlphaFoldDB" id="A0A0F9VIX8"/>
<name>A0A0F9VIX8_9ZZZZ</name>
<proteinExistence type="predicted"/>
<evidence type="ECO:0000313" key="1">
    <source>
        <dbReference type="EMBL" id="KKN73481.1"/>
    </source>
</evidence>